<dbReference type="SUPFAM" id="SSF52540">
    <property type="entry name" value="P-loop containing nucleoside triphosphate hydrolases"/>
    <property type="match status" value="1"/>
</dbReference>
<dbReference type="Gene3D" id="1.20.120.1240">
    <property type="entry name" value="Dynamin, middle domain"/>
    <property type="match status" value="1"/>
</dbReference>
<dbReference type="GO" id="GO:0005874">
    <property type="term" value="C:microtubule"/>
    <property type="evidence" value="ECO:0007669"/>
    <property type="project" value="TreeGrafter"/>
</dbReference>
<dbReference type="InterPro" id="IPR020850">
    <property type="entry name" value="GED_dom"/>
</dbReference>
<dbReference type="PANTHER" id="PTHR11566:SF131">
    <property type="entry name" value="GTPASE, PUTATIVE (AFU_ORTHOLOGUE AFUA_6G07630)-RELATED"/>
    <property type="match status" value="1"/>
</dbReference>
<evidence type="ECO:0000259" key="5">
    <source>
        <dbReference type="PROSITE" id="PS51718"/>
    </source>
</evidence>
<feature type="domain" description="Dynamin-type G" evidence="5">
    <location>
        <begin position="79"/>
        <end position="397"/>
    </location>
</feature>
<name>A0A6A5Q8H4_AMPQU</name>
<dbReference type="GO" id="GO:0003924">
    <property type="term" value="F:GTPase activity"/>
    <property type="evidence" value="ECO:0007669"/>
    <property type="project" value="InterPro"/>
</dbReference>
<feature type="region of interest" description="Disordered" evidence="3">
    <location>
        <begin position="504"/>
        <end position="547"/>
    </location>
</feature>
<dbReference type="InterPro" id="IPR027417">
    <property type="entry name" value="P-loop_NTPase"/>
</dbReference>
<dbReference type="InterPro" id="IPR030381">
    <property type="entry name" value="G_DYNAMIN_dom"/>
</dbReference>
<dbReference type="PANTHER" id="PTHR11566">
    <property type="entry name" value="DYNAMIN"/>
    <property type="match status" value="1"/>
</dbReference>
<feature type="region of interest" description="Disordered" evidence="3">
    <location>
        <begin position="1"/>
        <end position="38"/>
    </location>
</feature>
<keyword evidence="2" id="KW-0342">GTP-binding</keyword>
<protein>
    <submittedName>
        <fullName evidence="6">P-loop containing nucleoside triphosphate hydrolase protein</fullName>
    </submittedName>
</protein>
<dbReference type="Gene3D" id="3.40.50.300">
    <property type="entry name" value="P-loop containing nucleotide triphosphate hydrolases"/>
    <property type="match status" value="1"/>
</dbReference>
<dbReference type="InterPro" id="IPR022812">
    <property type="entry name" value="Dynamin"/>
</dbReference>
<feature type="compositionally biased region" description="Basic and acidic residues" evidence="3">
    <location>
        <begin position="510"/>
        <end position="525"/>
    </location>
</feature>
<keyword evidence="7" id="KW-1185">Reference proteome</keyword>
<dbReference type="OrthoDB" id="5061070at2759"/>
<gene>
    <name evidence="6" type="ORF">BDU57DRAFT_459843</name>
</gene>
<dbReference type="PROSITE" id="PS51388">
    <property type="entry name" value="GED"/>
    <property type="match status" value="1"/>
</dbReference>
<reference evidence="6" key="1">
    <citation type="journal article" date="2020" name="Stud. Mycol.">
        <title>101 Dothideomycetes genomes: a test case for predicting lifestyles and emergence of pathogens.</title>
        <authorList>
            <person name="Haridas S."/>
            <person name="Albert R."/>
            <person name="Binder M."/>
            <person name="Bloem J."/>
            <person name="Labutti K."/>
            <person name="Salamov A."/>
            <person name="Andreopoulos B."/>
            <person name="Baker S."/>
            <person name="Barry K."/>
            <person name="Bills G."/>
            <person name="Bluhm B."/>
            <person name="Cannon C."/>
            <person name="Castanera R."/>
            <person name="Culley D."/>
            <person name="Daum C."/>
            <person name="Ezra D."/>
            <person name="Gonzalez J."/>
            <person name="Henrissat B."/>
            <person name="Kuo A."/>
            <person name="Liang C."/>
            <person name="Lipzen A."/>
            <person name="Lutzoni F."/>
            <person name="Magnuson J."/>
            <person name="Mondo S."/>
            <person name="Nolan M."/>
            <person name="Ohm R."/>
            <person name="Pangilinan J."/>
            <person name="Park H.-J."/>
            <person name="Ramirez L."/>
            <person name="Alfaro M."/>
            <person name="Sun H."/>
            <person name="Tritt A."/>
            <person name="Yoshinaga Y."/>
            <person name="Zwiers L.-H."/>
            <person name="Turgeon B."/>
            <person name="Goodwin S."/>
            <person name="Spatafora J."/>
            <person name="Crous P."/>
            <person name="Grigoriev I."/>
        </authorList>
    </citation>
    <scope>NUCLEOTIDE SEQUENCE</scope>
    <source>
        <strain evidence="6">HMLAC05119</strain>
    </source>
</reference>
<evidence type="ECO:0000313" key="6">
    <source>
        <dbReference type="EMBL" id="KAF1911981.1"/>
    </source>
</evidence>
<dbReference type="PROSITE" id="PS51718">
    <property type="entry name" value="G_DYNAMIN_2"/>
    <property type="match status" value="1"/>
</dbReference>
<dbReference type="GO" id="GO:0008017">
    <property type="term" value="F:microtubule binding"/>
    <property type="evidence" value="ECO:0007669"/>
    <property type="project" value="TreeGrafter"/>
</dbReference>
<sequence>MNSAAAARQNVRNSYHAEDDDGASRLSEGMEPMHITPQPQPLISQLQRAANEIDALGVHVNHAILTIHRLEGLGLQKLKIPLPKIVVLGEQSTGKSSVIEAITGIKTPRATGTCTRCPLFIKLESTSSSSEWEARVTLRRDFTFDGKSGRGPERRFPGWLQAEQPHTVDFMSTNDPDMLEAIIARAQMATVSPLIDYREFAKASLTENTKAHCVAFSPNIVCISIRYLGLPALSLYDLPGMIGQSEEPQDIKFVKDLVTDYVNDPEALVLVTCSMENDIANSTAGGLARRLKATDRCIGVLTKPDRLLPSSCQDILRDVFETKRFPYGHGYFVVRNLGQEQLDSLTHNDARVQERKFFEQNEPFAVAYQKYSSRFGTWNLQAALSGKLAEQITRKLPVIDDEIKARLGEVEDELKQYPAPPTHNATRIIFDLVLQFTQQLRGQLEGDFDHDDWRNIWQALQKAFFDSLLTLKPTMSTFGRRDNGLYRESLEAARLVNEIINLDDDDDEVDPRGDTQMKDAPETPTKKRKTEGTPVSSPLKASHPADTSLTAADTYTGDFSNNRIKFQLDEVKKHLATKSSTRIPGHLDTKAINAMMMATLRNWQLPLDKFFDKLGHLIKSHVKNIFHECFGSWAGTTLYDKAWAIVLKMLELNLTLQRTTMAAESLVDEQNGVYIFHDELYTRDKEAMLEHYRQARLKARLNVYKRERFAVTEKPLTPGDEAKILKDAKLMVLLKREPYNTELAAAAEVTTYYLMAARRFHDSICMRVESKFLKQLRTQLRDELENGLGIHDGIEGHRNAVRLLAEDPQREEQRQVLLAQRAALIKGQQILRDLKQRRYGHDDLAQTSTSDTVNGLDQAGSGMATPLSEDMNEI</sequence>
<evidence type="ECO:0000256" key="1">
    <source>
        <dbReference type="ARBA" id="ARBA00022741"/>
    </source>
</evidence>
<dbReference type="InterPro" id="IPR001401">
    <property type="entry name" value="Dynamin_GTPase"/>
</dbReference>
<dbReference type="EMBL" id="ML979141">
    <property type="protein sequence ID" value="KAF1911981.1"/>
    <property type="molecule type" value="Genomic_DNA"/>
</dbReference>
<dbReference type="GO" id="GO:0005525">
    <property type="term" value="F:GTP binding"/>
    <property type="evidence" value="ECO:0007669"/>
    <property type="project" value="InterPro"/>
</dbReference>
<dbReference type="SMART" id="SM00053">
    <property type="entry name" value="DYNc"/>
    <property type="match status" value="1"/>
</dbReference>
<evidence type="ECO:0000259" key="4">
    <source>
        <dbReference type="PROSITE" id="PS51388"/>
    </source>
</evidence>
<dbReference type="GO" id="GO:0005737">
    <property type="term" value="C:cytoplasm"/>
    <property type="evidence" value="ECO:0007669"/>
    <property type="project" value="TreeGrafter"/>
</dbReference>
<dbReference type="Pfam" id="PF01031">
    <property type="entry name" value="Dynamin_M"/>
    <property type="match status" value="1"/>
</dbReference>
<accession>A0A6A5Q8H4</accession>
<organism evidence="6 7">
    <name type="scientific">Ampelomyces quisqualis</name>
    <name type="common">Powdery mildew agent</name>
    <dbReference type="NCBI Taxonomy" id="50730"/>
    <lineage>
        <taxon>Eukaryota</taxon>
        <taxon>Fungi</taxon>
        <taxon>Dikarya</taxon>
        <taxon>Ascomycota</taxon>
        <taxon>Pezizomycotina</taxon>
        <taxon>Dothideomycetes</taxon>
        <taxon>Pleosporomycetidae</taxon>
        <taxon>Pleosporales</taxon>
        <taxon>Pleosporineae</taxon>
        <taxon>Phaeosphaeriaceae</taxon>
        <taxon>Ampelomyces</taxon>
    </lineage>
</organism>
<dbReference type="GO" id="GO:0031623">
    <property type="term" value="P:receptor internalization"/>
    <property type="evidence" value="ECO:0007669"/>
    <property type="project" value="TreeGrafter"/>
</dbReference>
<feature type="region of interest" description="Disordered" evidence="3">
    <location>
        <begin position="843"/>
        <end position="874"/>
    </location>
</feature>
<dbReference type="Proteomes" id="UP000800096">
    <property type="component" value="Unassembled WGS sequence"/>
</dbReference>
<keyword evidence="1" id="KW-0547">Nucleotide-binding</keyword>
<dbReference type="CDD" id="cd08771">
    <property type="entry name" value="DLP_1"/>
    <property type="match status" value="1"/>
</dbReference>
<evidence type="ECO:0000313" key="7">
    <source>
        <dbReference type="Proteomes" id="UP000800096"/>
    </source>
</evidence>
<dbReference type="InterPro" id="IPR000375">
    <property type="entry name" value="Dynamin_stalk"/>
</dbReference>
<dbReference type="InterPro" id="IPR045063">
    <property type="entry name" value="Dynamin_N"/>
</dbReference>
<dbReference type="Pfam" id="PF00350">
    <property type="entry name" value="Dynamin_N"/>
    <property type="match status" value="1"/>
</dbReference>
<keyword evidence="6" id="KW-0378">Hydrolase</keyword>
<dbReference type="AlphaFoldDB" id="A0A6A5Q8H4"/>
<feature type="compositionally biased region" description="Polar residues" evidence="3">
    <location>
        <begin position="845"/>
        <end position="855"/>
    </location>
</feature>
<dbReference type="PRINTS" id="PR00195">
    <property type="entry name" value="DYNAMIN"/>
</dbReference>
<evidence type="ECO:0000256" key="2">
    <source>
        <dbReference type="ARBA" id="ARBA00023134"/>
    </source>
</evidence>
<dbReference type="GO" id="GO:0005886">
    <property type="term" value="C:plasma membrane"/>
    <property type="evidence" value="ECO:0007669"/>
    <property type="project" value="TreeGrafter"/>
</dbReference>
<evidence type="ECO:0000256" key="3">
    <source>
        <dbReference type="SAM" id="MobiDB-lite"/>
    </source>
</evidence>
<feature type="domain" description="GED" evidence="4">
    <location>
        <begin position="742"/>
        <end position="839"/>
    </location>
</feature>
<proteinExistence type="predicted"/>